<accession>A0A6J6F608</accession>
<reference evidence="2" key="1">
    <citation type="submission" date="2020-05" db="EMBL/GenBank/DDBJ databases">
        <authorList>
            <person name="Chiriac C."/>
            <person name="Salcher M."/>
            <person name="Ghai R."/>
            <person name="Kavagutti S V."/>
        </authorList>
    </citation>
    <scope>NUCLEOTIDE SEQUENCE</scope>
</reference>
<dbReference type="PANTHER" id="PTHR37309">
    <property type="entry name" value="SLR0284 PROTEIN"/>
    <property type="match status" value="1"/>
</dbReference>
<name>A0A6J6F608_9ZZZZ</name>
<dbReference type="Pfam" id="PF04020">
    <property type="entry name" value="Phage_holin_4_2"/>
    <property type="match status" value="1"/>
</dbReference>
<dbReference type="InterPro" id="IPR007165">
    <property type="entry name" value="Phage_holin_4_2"/>
</dbReference>
<evidence type="ECO:0000256" key="1">
    <source>
        <dbReference type="SAM" id="Phobius"/>
    </source>
</evidence>
<organism evidence="2">
    <name type="scientific">freshwater metagenome</name>
    <dbReference type="NCBI Taxonomy" id="449393"/>
    <lineage>
        <taxon>unclassified sequences</taxon>
        <taxon>metagenomes</taxon>
        <taxon>ecological metagenomes</taxon>
    </lineage>
</organism>
<dbReference type="PANTHER" id="PTHR37309:SF1">
    <property type="entry name" value="SLR0284 PROTEIN"/>
    <property type="match status" value="1"/>
</dbReference>
<keyword evidence="1" id="KW-0472">Membrane</keyword>
<dbReference type="EMBL" id="CAEZUE010000006">
    <property type="protein sequence ID" value="CAB4584312.1"/>
    <property type="molecule type" value="Genomic_DNA"/>
</dbReference>
<proteinExistence type="predicted"/>
<feature type="transmembrane region" description="Helical" evidence="1">
    <location>
        <begin position="40"/>
        <end position="60"/>
    </location>
</feature>
<evidence type="ECO:0000313" key="2">
    <source>
        <dbReference type="EMBL" id="CAB4584312.1"/>
    </source>
</evidence>
<sequence length="133" mass="14095">MVRLVLGLLINGVALWLADFFVDGISLIPFGDGGDANLVLSYLAVAAIFGIINAVIGNFIRIVAFPIYLLTFGLIALVVNGALFMLVASVTQQLGFGLVIADFWWGVLGAVVMSASNWLLGILLRPFITGSPL</sequence>
<feature type="transmembrane region" description="Helical" evidence="1">
    <location>
        <begin position="103"/>
        <end position="124"/>
    </location>
</feature>
<feature type="transmembrane region" description="Helical" evidence="1">
    <location>
        <begin position="67"/>
        <end position="91"/>
    </location>
</feature>
<keyword evidence="1" id="KW-0812">Transmembrane</keyword>
<protein>
    <submittedName>
        <fullName evidence="2">Unannotated protein</fullName>
    </submittedName>
</protein>
<keyword evidence="1" id="KW-1133">Transmembrane helix</keyword>
<dbReference type="AlphaFoldDB" id="A0A6J6F608"/>
<gene>
    <name evidence="2" type="ORF">UFOPK1788_00109</name>
</gene>